<dbReference type="PANTHER" id="PTHR10209">
    <property type="entry name" value="OXIDOREDUCTASE, 2OG-FE II OXYGENASE FAMILY PROTEIN"/>
    <property type="match status" value="1"/>
</dbReference>
<evidence type="ECO:0000259" key="6">
    <source>
        <dbReference type="PROSITE" id="PS51471"/>
    </source>
</evidence>
<dbReference type="AlphaFoldDB" id="A0A7J7G779"/>
<evidence type="ECO:0000256" key="4">
    <source>
        <dbReference type="ARBA" id="ARBA00023004"/>
    </source>
</evidence>
<protein>
    <recommendedName>
        <fullName evidence="6">Fe2OG dioxygenase domain-containing protein</fullName>
    </recommendedName>
</protein>
<comment type="similarity">
    <text evidence="1 5">Belongs to the iron/ascorbate-dependent oxidoreductase family.</text>
</comment>
<evidence type="ECO:0000313" key="7">
    <source>
        <dbReference type="EMBL" id="KAF5936487.1"/>
    </source>
</evidence>
<keyword evidence="3 5" id="KW-0560">Oxidoreductase</keyword>
<accession>A0A7J7G779</accession>
<dbReference type="PANTHER" id="PTHR10209:SF590">
    <property type="entry name" value="2-OXOGLUTARATE (2OG) AND FE(II)-DEPENDENT OXYGENASE SUPERFAMILY PROTEIN"/>
    <property type="match status" value="1"/>
</dbReference>
<dbReference type="GO" id="GO:0051213">
    <property type="term" value="F:dioxygenase activity"/>
    <property type="evidence" value="ECO:0007669"/>
    <property type="project" value="UniProtKB-ARBA"/>
</dbReference>
<evidence type="ECO:0000256" key="1">
    <source>
        <dbReference type="ARBA" id="ARBA00008056"/>
    </source>
</evidence>
<keyword evidence="4 5" id="KW-0408">Iron</keyword>
<dbReference type="PROSITE" id="PS51471">
    <property type="entry name" value="FE2OG_OXY"/>
    <property type="match status" value="1"/>
</dbReference>
<reference evidence="8" key="1">
    <citation type="journal article" date="2020" name="Nat. Commun.">
        <title>Genome assembly of wild tea tree DASZ reveals pedigree and selection history of tea varieties.</title>
        <authorList>
            <person name="Zhang W."/>
            <person name="Zhang Y."/>
            <person name="Qiu H."/>
            <person name="Guo Y."/>
            <person name="Wan H."/>
            <person name="Zhang X."/>
            <person name="Scossa F."/>
            <person name="Alseekh S."/>
            <person name="Zhang Q."/>
            <person name="Wang P."/>
            <person name="Xu L."/>
            <person name="Schmidt M.H."/>
            <person name="Jia X."/>
            <person name="Li D."/>
            <person name="Zhu A."/>
            <person name="Guo F."/>
            <person name="Chen W."/>
            <person name="Ni D."/>
            <person name="Usadel B."/>
            <person name="Fernie A.R."/>
            <person name="Wen W."/>
        </authorList>
    </citation>
    <scope>NUCLEOTIDE SEQUENCE [LARGE SCALE GENOMIC DNA]</scope>
    <source>
        <strain evidence="8">cv. G240</strain>
    </source>
</reference>
<dbReference type="Proteomes" id="UP000593564">
    <property type="component" value="Unassembled WGS sequence"/>
</dbReference>
<dbReference type="EMBL" id="JACBKZ010000013">
    <property type="protein sequence ID" value="KAF5936487.1"/>
    <property type="molecule type" value="Genomic_DNA"/>
</dbReference>
<dbReference type="GO" id="GO:0046872">
    <property type="term" value="F:metal ion binding"/>
    <property type="evidence" value="ECO:0007669"/>
    <property type="project" value="UniProtKB-KW"/>
</dbReference>
<evidence type="ECO:0000256" key="3">
    <source>
        <dbReference type="ARBA" id="ARBA00023002"/>
    </source>
</evidence>
<sequence>MAKALQLPIIDLASPDRISTANSIRQEIPEVLPSWRPTIESYYERVLTAGKKLISLIALALNLDEDFFEKVGAFNPPMPFLRLLHYPGELGLSDEEIFGASAHSDYGMITFLATDGVGGLQACLVCRDKSKQPLVWEDVDHINGALIVNIGDMTERWTNCLFRSTLHRVVSTGRERYSLCVSLHCICIGAPRTPCLPSAIPERFAGGLSCQGMTIRLTSYGLCQYGNTNPGFTGAPFLTIRPSAYSDP</sequence>
<evidence type="ECO:0000256" key="2">
    <source>
        <dbReference type="ARBA" id="ARBA00022723"/>
    </source>
</evidence>
<reference evidence="7 8" key="2">
    <citation type="submission" date="2020-07" db="EMBL/GenBank/DDBJ databases">
        <title>Genome assembly of wild tea tree DASZ reveals pedigree and selection history of tea varieties.</title>
        <authorList>
            <person name="Zhang W."/>
        </authorList>
    </citation>
    <scope>NUCLEOTIDE SEQUENCE [LARGE SCALE GENOMIC DNA]</scope>
    <source>
        <strain evidence="8">cv. G240</strain>
        <tissue evidence="7">Leaf</tissue>
    </source>
</reference>
<evidence type="ECO:0000256" key="5">
    <source>
        <dbReference type="RuleBase" id="RU003682"/>
    </source>
</evidence>
<dbReference type="Gene3D" id="2.60.120.330">
    <property type="entry name" value="B-lactam Antibiotic, Isopenicillin N Synthase, Chain"/>
    <property type="match status" value="1"/>
</dbReference>
<name>A0A7J7G779_CAMSI</name>
<gene>
    <name evidence="7" type="ORF">HYC85_027616</name>
</gene>
<evidence type="ECO:0000313" key="8">
    <source>
        <dbReference type="Proteomes" id="UP000593564"/>
    </source>
</evidence>
<organism evidence="7 8">
    <name type="scientific">Camellia sinensis</name>
    <name type="common">Tea plant</name>
    <name type="synonym">Thea sinensis</name>
    <dbReference type="NCBI Taxonomy" id="4442"/>
    <lineage>
        <taxon>Eukaryota</taxon>
        <taxon>Viridiplantae</taxon>
        <taxon>Streptophyta</taxon>
        <taxon>Embryophyta</taxon>
        <taxon>Tracheophyta</taxon>
        <taxon>Spermatophyta</taxon>
        <taxon>Magnoliopsida</taxon>
        <taxon>eudicotyledons</taxon>
        <taxon>Gunneridae</taxon>
        <taxon>Pentapetalae</taxon>
        <taxon>asterids</taxon>
        <taxon>Ericales</taxon>
        <taxon>Theaceae</taxon>
        <taxon>Camellia</taxon>
    </lineage>
</organism>
<proteinExistence type="inferred from homology"/>
<keyword evidence="8" id="KW-1185">Reference proteome</keyword>
<keyword evidence="2 5" id="KW-0479">Metal-binding</keyword>
<dbReference type="InterPro" id="IPR044861">
    <property type="entry name" value="IPNS-like_FE2OG_OXY"/>
</dbReference>
<dbReference type="InterPro" id="IPR005123">
    <property type="entry name" value="Oxoglu/Fe-dep_dioxygenase_dom"/>
</dbReference>
<dbReference type="Pfam" id="PF03171">
    <property type="entry name" value="2OG-FeII_Oxy"/>
    <property type="match status" value="1"/>
</dbReference>
<dbReference type="InterPro" id="IPR027443">
    <property type="entry name" value="IPNS-like_sf"/>
</dbReference>
<feature type="domain" description="Fe2OG dioxygenase" evidence="6">
    <location>
        <begin position="76"/>
        <end position="186"/>
    </location>
</feature>
<comment type="caution">
    <text evidence="7">The sequence shown here is derived from an EMBL/GenBank/DDBJ whole genome shotgun (WGS) entry which is preliminary data.</text>
</comment>
<dbReference type="SUPFAM" id="SSF51197">
    <property type="entry name" value="Clavaminate synthase-like"/>
    <property type="match status" value="1"/>
</dbReference>